<proteinExistence type="inferred from homology"/>
<evidence type="ECO:0000256" key="2">
    <source>
        <dbReference type="ARBA" id="ARBA00022670"/>
    </source>
</evidence>
<dbReference type="AlphaFoldDB" id="A0A379E476"/>
<evidence type="ECO:0000256" key="4">
    <source>
        <dbReference type="ARBA" id="ARBA00022825"/>
    </source>
</evidence>
<dbReference type="Gene3D" id="3.40.50.200">
    <property type="entry name" value="Peptidase S8/S53 domain"/>
    <property type="match status" value="1"/>
</dbReference>
<evidence type="ECO:0000313" key="9">
    <source>
        <dbReference type="EMBL" id="SUB87528.1"/>
    </source>
</evidence>
<dbReference type="PANTHER" id="PTHR43806:SF11">
    <property type="entry name" value="CEREVISIN-RELATED"/>
    <property type="match status" value="1"/>
</dbReference>
<feature type="active site" description="Charge relay system" evidence="5">
    <location>
        <position position="496"/>
    </location>
</feature>
<reference evidence="9 10" key="1">
    <citation type="submission" date="2018-06" db="EMBL/GenBank/DDBJ databases">
        <authorList>
            <consortium name="Pathogen Informatics"/>
            <person name="Doyle S."/>
        </authorList>
    </citation>
    <scope>NUCLEOTIDE SEQUENCE [LARGE SCALE GENOMIC DNA]</scope>
    <source>
        <strain evidence="9 10">NCTC13067</strain>
    </source>
</reference>
<evidence type="ECO:0000256" key="3">
    <source>
        <dbReference type="ARBA" id="ARBA00022801"/>
    </source>
</evidence>
<evidence type="ECO:0000256" key="1">
    <source>
        <dbReference type="ARBA" id="ARBA00011073"/>
    </source>
</evidence>
<dbReference type="Proteomes" id="UP000255469">
    <property type="component" value="Unassembled WGS sequence"/>
</dbReference>
<dbReference type="InterPro" id="IPR023828">
    <property type="entry name" value="Peptidase_S8_Ser-AS"/>
</dbReference>
<dbReference type="PROSITE" id="PS51257">
    <property type="entry name" value="PROKAR_LIPOPROTEIN"/>
    <property type="match status" value="1"/>
</dbReference>
<dbReference type="Gene3D" id="2.60.40.10">
    <property type="entry name" value="Immunoglobulins"/>
    <property type="match status" value="1"/>
</dbReference>
<evidence type="ECO:0000256" key="7">
    <source>
        <dbReference type="SAM" id="SignalP"/>
    </source>
</evidence>
<feature type="domain" description="Peptidase S8/S53" evidence="8">
    <location>
        <begin position="213"/>
        <end position="533"/>
    </location>
</feature>
<feature type="signal peptide" evidence="7">
    <location>
        <begin position="1"/>
        <end position="26"/>
    </location>
</feature>
<protein>
    <submittedName>
        <fullName evidence="9">Thermophilic serine proteinase</fullName>
        <ecNumber evidence="9">3.4.21.-</ecNumber>
    </submittedName>
</protein>
<dbReference type="SUPFAM" id="SSF52743">
    <property type="entry name" value="Subtilisin-like"/>
    <property type="match status" value="1"/>
</dbReference>
<dbReference type="InterPro" id="IPR050131">
    <property type="entry name" value="Peptidase_S8_subtilisin-like"/>
</dbReference>
<keyword evidence="2 5" id="KW-0645">Protease</keyword>
<evidence type="ECO:0000313" key="10">
    <source>
        <dbReference type="Proteomes" id="UP000255469"/>
    </source>
</evidence>
<dbReference type="InterPro" id="IPR036852">
    <property type="entry name" value="Peptidase_S8/S53_dom_sf"/>
</dbReference>
<dbReference type="InterPro" id="IPR013783">
    <property type="entry name" value="Ig-like_fold"/>
</dbReference>
<dbReference type="PROSITE" id="PS00138">
    <property type="entry name" value="SUBTILASE_SER"/>
    <property type="match status" value="1"/>
</dbReference>
<dbReference type="InterPro" id="IPR023827">
    <property type="entry name" value="Peptidase_S8_Asp-AS"/>
</dbReference>
<dbReference type="EMBL" id="UGTM01000001">
    <property type="protein sequence ID" value="SUB87528.1"/>
    <property type="molecule type" value="Genomic_DNA"/>
</dbReference>
<comment type="similarity">
    <text evidence="1 5 6">Belongs to the peptidase S8 family.</text>
</comment>
<feature type="active site" description="Charge relay system" evidence="5">
    <location>
        <position position="269"/>
    </location>
</feature>
<keyword evidence="4 5" id="KW-0720">Serine protease</keyword>
<dbReference type="InterPro" id="IPR015500">
    <property type="entry name" value="Peptidase_S8_subtilisin-rel"/>
</dbReference>
<keyword evidence="3 5" id="KW-0378">Hydrolase</keyword>
<dbReference type="InterPro" id="IPR022398">
    <property type="entry name" value="Peptidase_S8_His-AS"/>
</dbReference>
<dbReference type="GO" id="GO:0006508">
    <property type="term" value="P:proteolysis"/>
    <property type="evidence" value="ECO:0007669"/>
    <property type="project" value="UniProtKB-KW"/>
</dbReference>
<dbReference type="PROSITE" id="PS00136">
    <property type="entry name" value="SUBTILASE_ASP"/>
    <property type="match status" value="1"/>
</dbReference>
<dbReference type="InterPro" id="IPR000209">
    <property type="entry name" value="Peptidase_S8/S53_dom"/>
</dbReference>
<dbReference type="PANTHER" id="PTHR43806">
    <property type="entry name" value="PEPTIDASE S8"/>
    <property type="match status" value="1"/>
</dbReference>
<name>A0A379E476_9BACT</name>
<evidence type="ECO:0000256" key="5">
    <source>
        <dbReference type="PROSITE-ProRule" id="PRU01240"/>
    </source>
</evidence>
<gene>
    <name evidence="9" type="ORF">NCTC13067_01197</name>
</gene>
<dbReference type="RefSeq" id="WP_029216647.1">
    <property type="nucleotide sequence ID" value="NZ_CAUVPN010000002.1"/>
</dbReference>
<dbReference type="GO" id="GO:0004252">
    <property type="term" value="F:serine-type endopeptidase activity"/>
    <property type="evidence" value="ECO:0007669"/>
    <property type="project" value="UniProtKB-UniRule"/>
</dbReference>
<organism evidence="9 10">
    <name type="scientific">Prevotella denticola</name>
    <dbReference type="NCBI Taxonomy" id="28129"/>
    <lineage>
        <taxon>Bacteria</taxon>
        <taxon>Pseudomonadati</taxon>
        <taxon>Bacteroidota</taxon>
        <taxon>Bacteroidia</taxon>
        <taxon>Bacteroidales</taxon>
        <taxon>Prevotellaceae</taxon>
        <taxon>Prevotella</taxon>
    </lineage>
</organism>
<dbReference type="Gene3D" id="2.60.40.1080">
    <property type="match status" value="1"/>
</dbReference>
<evidence type="ECO:0000259" key="8">
    <source>
        <dbReference type="Pfam" id="PF00082"/>
    </source>
</evidence>
<dbReference type="PROSITE" id="PS00137">
    <property type="entry name" value="SUBTILASE_HIS"/>
    <property type="match status" value="1"/>
</dbReference>
<keyword evidence="7" id="KW-0732">Signal</keyword>
<evidence type="ECO:0000256" key="6">
    <source>
        <dbReference type="RuleBase" id="RU003355"/>
    </source>
</evidence>
<sequence>MKKFSNLYILAGIMALVMGLFSSCHDDMLPEQNSPDQAAQTSDDAFPWEPGLAFIKLKAGVTPTTRAATQTVTCAQVFDNANVKVEQIFDMTSEYASLKRARGLDRWFVVKFDKSKDVAEVLKELNDDPAIEKAHGSVRIVPEETSYASVTRAPIQPGQLTAANDGKGYMNFSDPYLQYQWHYTTTNDVYQTFKTGADIDLFPAWQKETGDPHVVVAVMDSGIDFTHEDLTGSAWEGKDPKTGETIHGRNFWAAETGNGNPNEIIPGGHGTHVAGTIAARNNNGIGVCGVAGGNGNPNSGVRLMSCEIYGHDDKNETATTDYIVKAFEFAAENGASVMNCSWGYGFDRKKYLNNENFQSIFKHQFDLLKEGINYFTDYAGCDPQGKKKPESYMKGGLIFFASGNDAQYDIDMIPASYNRVVAVGAINSMGIPTDYMNKGPWVDVLAPGGTTDAGEVYKGVLSTVPKNFVNLSTGPYPNTDFTLPDNPNYAYAQGTSMATPHVTGIAALVVSKFGRNNPNFTNDDLRRRILGAVKPASPYAVKSDANLAGKMGVGFIDADFALSDAETVKPEAPVVTVTDYSADAEKGYYDAQINWKVTADEDALNPQHTAFSYDIRLYKKADQTQPIQSLMRYSYEMPVGTPMEQTFTGLETDVDYVVKVVACDRFNNRSQEATAGFRTRLNHAPVFTETIDEPLRLLDTQSFYHKLLPVKDEDGHSWTYTTSELPQGVELKRSGNTFDLLIKVGKPGKYAFEVTLTDQLGGQTIQKFAYEVVAHTAPTVTNVLGDVSLFEQGEPIHINLTDAFTAMSGRKMSFQAVSDDEEVVKVAVNGSELTLTPGRKGTANLTVTAVDGNKRTSATVKVRVTDRNAPDAHAVYPIPAHSYIKVLMRSNVDKVHVIVTSVHGQKLIEETLTPDSRTHEITLGIDRLVPGTYYLLLKTARLTSKHTFIKK</sequence>
<dbReference type="PROSITE" id="PS51892">
    <property type="entry name" value="SUBTILASE"/>
    <property type="match status" value="1"/>
</dbReference>
<dbReference type="Pfam" id="PF00082">
    <property type="entry name" value="Peptidase_S8"/>
    <property type="match status" value="1"/>
</dbReference>
<dbReference type="EC" id="3.4.21.-" evidence="9"/>
<dbReference type="PRINTS" id="PR00723">
    <property type="entry name" value="SUBTILISIN"/>
</dbReference>
<accession>A0A379E476</accession>
<feature type="active site" description="Charge relay system" evidence="5">
    <location>
        <position position="220"/>
    </location>
</feature>
<feature type="chain" id="PRO_5016796678" evidence="7">
    <location>
        <begin position="27"/>
        <end position="951"/>
    </location>
</feature>